<sequence length="73" mass="8190">MDNGPSKEEAHLMVGAIPENDKVPTVFEKTSQRNGDKRKRNKNDNPSDVEGFLGPWGKFTDEVRTAKPTPSYE</sequence>
<evidence type="ECO:0000313" key="2">
    <source>
        <dbReference type="EMBL" id="UYV60796.1"/>
    </source>
</evidence>
<organism evidence="2 3">
    <name type="scientific">Cordylochernes scorpioides</name>
    <dbReference type="NCBI Taxonomy" id="51811"/>
    <lineage>
        <taxon>Eukaryota</taxon>
        <taxon>Metazoa</taxon>
        <taxon>Ecdysozoa</taxon>
        <taxon>Arthropoda</taxon>
        <taxon>Chelicerata</taxon>
        <taxon>Arachnida</taxon>
        <taxon>Pseudoscorpiones</taxon>
        <taxon>Cheliferoidea</taxon>
        <taxon>Chernetidae</taxon>
        <taxon>Cordylochernes</taxon>
    </lineage>
</organism>
<evidence type="ECO:0000313" key="3">
    <source>
        <dbReference type="Proteomes" id="UP001235939"/>
    </source>
</evidence>
<gene>
    <name evidence="2" type="ORF">LAZ67_1002363</name>
</gene>
<dbReference type="Proteomes" id="UP001235939">
    <property type="component" value="Chromosome 01"/>
</dbReference>
<dbReference type="EMBL" id="CP092863">
    <property type="protein sequence ID" value="UYV60796.1"/>
    <property type="molecule type" value="Genomic_DNA"/>
</dbReference>
<reference evidence="2 3" key="1">
    <citation type="submission" date="2022-01" db="EMBL/GenBank/DDBJ databases">
        <title>A chromosomal length assembly of Cordylochernes scorpioides.</title>
        <authorList>
            <person name="Zeh D."/>
            <person name="Zeh J."/>
        </authorList>
    </citation>
    <scope>NUCLEOTIDE SEQUENCE [LARGE SCALE GENOMIC DNA]</scope>
    <source>
        <strain evidence="2">IN4F17</strain>
        <tissue evidence="2">Whole Body</tissue>
    </source>
</reference>
<feature type="region of interest" description="Disordered" evidence="1">
    <location>
        <begin position="1"/>
        <end position="73"/>
    </location>
</feature>
<proteinExistence type="predicted"/>
<accession>A0ABY6JXM0</accession>
<feature type="compositionally biased region" description="Basic and acidic residues" evidence="1">
    <location>
        <begin position="1"/>
        <end position="11"/>
    </location>
</feature>
<protein>
    <submittedName>
        <fullName evidence="2">CDC40</fullName>
    </submittedName>
</protein>
<evidence type="ECO:0000256" key="1">
    <source>
        <dbReference type="SAM" id="MobiDB-lite"/>
    </source>
</evidence>
<keyword evidence="3" id="KW-1185">Reference proteome</keyword>
<name>A0ABY6JXM0_9ARAC</name>